<dbReference type="InterPro" id="IPR003594">
    <property type="entry name" value="HATPase_dom"/>
</dbReference>
<evidence type="ECO:0000256" key="11">
    <source>
        <dbReference type="SAM" id="Coils"/>
    </source>
</evidence>
<dbReference type="InterPro" id="IPR004358">
    <property type="entry name" value="Sig_transdc_His_kin-like_C"/>
</dbReference>
<evidence type="ECO:0000256" key="5">
    <source>
        <dbReference type="ARBA" id="ARBA00022679"/>
    </source>
</evidence>
<organism evidence="14 15">
    <name type="scientific">Candidatus Acetatifactor stercoripullorum</name>
    <dbReference type="NCBI Taxonomy" id="2838414"/>
    <lineage>
        <taxon>Bacteria</taxon>
        <taxon>Bacillati</taxon>
        <taxon>Bacillota</taxon>
        <taxon>Clostridia</taxon>
        <taxon>Lachnospirales</taxon>
        <taxon>Lachnospiraceae</taxon>
        <taxon>Acetatifactor</taxon>
    </lineage>
</organism>
<dbReference type="InterPro" id="IPR036890">
    <property type="entry name" value="HATPase_C_sf"/>
</dbReference>
<feature type="coiled-coil region" evidence="11">
    <location>
        <begin position="75"/>
        <end position="102"/>
    </location>
</feature>
<feature type="transmembrane region" description="Helical" evidence="12">
    <location>
        <begin position="15"/>
        <end position="34"/>
    </location>
</feature>
<comment type="catalytic activity">
    <reaction evidence="1">
        <text>ATP + protein L-histidine = ADP + protein N-phospho-L-histidine.</text>
        <dbReference type="EC" id="2.7.13.3"/>
    </reaction>
</comment>
<dbReference type="SUPFAM" id="SSF55874">
    <property type="entry name" value="ATPase domain of HSP90 chaperone/DNA topoisomerase II/histidine kinase"/>
    <property type="match status" value="1"/>
</dbReference>
<accession>A0A9D1R9K4</accession>
<keyword evidence="6 12" id="KW-0812">Transmembrane</keyword>
<gene>
    <name evidence="14" type="ORF">H9742_13420</name>
</gene>
<dbReference type="EMBL" id="DXGH01000073">
    <property type="protein sequence ID" value="HIW82496.1"/>
    <property type="molecule type" value="Genomic_DNA"/>
</dbReference>
<dbReference type="PROSITE" id="PS50109">
    <property type="entry name" value="HIS_KIN"/>
    <property type="match status" value="1"/>
</dbReference>
<dbReference type="InterPro" id="IPR005467">
    <property type="entry name" value="His_kinase_dom"/>
</dbReference>
<keyword evidence="4" id="KW-1003">Cell membrane</keyword>
<keyword evidence="8 12" id="KW-1133">Transmembrane helix</keyword>
<dbReference type="GO" id="GO:0000155">
    <property type="term" value="F:phosphorelay sensor kinase activity"/>
    <property type="evidence" value="ECO:0007669"/>
    <property type="project" value="TreeGrafter"/>
</dbReference>
<keyword evidence="7 14" id="KW-0418">Kinase</keyword>
<evidence type="ECO:0000313" key="14">
    <source>
        <dbReference type="EMBL" id="HIW82496.1"/>
    </source>
</evidence>
<dbReference type="GO" id="GO:0016036">
    <property type="term" value="P:cellular response to phosphate starvation"/>
    <property type="evidence" value="ECO:0007669"/>
    <property type="project" value="TreeGrafter"/>
</dbReference>
<reference evidence="14" key="2">
    <citation type="submission" date="2021-04" db="EMBL/GenBank/DDBJ databases">
        <authorList>
            <person name="Gilroy R."/>
        </authorList>
    </citation>
    <scope>NUCLEOTIDE SEQUENCE</scope>
    <source>
        <strain evidence="14">CHK195-6426</strain>
    </source>
</reference>
<evidence type="ECO:0000256" key="6">
    <source>
        <dbReference type="ARBA" id="ARBA00022692"/>
    </source>
</evidence>
<dbReference type="Proteomes" id="UP000824265">
    <property type="component" value="Unassembled WGS sequence"/>
</dbReference>
<evidence type="ECO:0000256" key="9">
    <source>
        <dbReference type="ARBA" id="ARBA00023012"/>
    </source>
</evidence>
<evidence type="ECO:0000256" key="3">
    <source>
        <dbReference type="ARBA" id="ARBA00012438"/>
    </source>
</evidence>
<dbReference type="PRINTS" id="PR00344">
    <property type="entry name" value="BCTRLSENSOR"/>
</dbReference>
<protein>
    <recommendedName>
        <fullName evidence="3">histidine kinase</fullName>
        <ecNumber evidence="3">2.7.13.3</ecNumber>
    </recommendedName>
</protein>
<sequence length="317" mass="36769">MAVGALYRMEQVSRLLYAIPLSAFFWLAAGFFAGKRYVAKRRELLLAGENLKQLGTVEWNPDLWREKRKPLEGAYEGLIEAMEELRKRKQSLEEEAQTARGDYYLMWAHQIKTPIAAMKLLLGGETIGSRERFLLKEELFKTEQYVEMVLHYQRLESMGQDLVLQECDLYTLLKQAVKKYAVLFINKGVRLQLSEMRLSVLTDEKWLGFCIEQILSNSIKYTAPATGCISIYLWEQEPHTLVVEDNGIGIRPEDLPRIFERGFTGYNGRMDKKSTGIGLYLCRQILDRLGNQIRVESRENQGTRVYLSLYQTKENKD</sequence>
<dbReference type="AlphaFoldDB" id="A0A9D1R9K4"/>
<dbReference type="GO" id="GO:0004721">
    <property type="term" value="F:phosphoprotein phosphatase activity"/>
    <property type="evidence" value="ECO:0007669"/>
    <property type="project" value="TreeGrafter"/>
</dbReference>
<dbReference type="PANTHER" id="PTHR45453:SF2">
    <property type="entry name" value="HISTIDINE KINASE"/>
    <property type="match status" value="1"/>
</dbReference>
<keyword evidence="11" id="KW-0175">Coiled coil</keyword>
<evidence type="ECO:0000259" key="13">
    <source>
        <dbReference type="PROSITE" id="PS50109"/>
    </source>
</evidence>
<comment type="subcellular location">
    <subcellularLocation>
        <location evidence="2">Cell membrane</location>
        <topology evidence="2">Multi-pass membrane protein</topology>
    </subcellularLocation>
</comment>
<keyword evidence="10 12" id="KW-0472">Membrane</keyword>
<dbReference type="Gene3D" id="3.30.565.10">
    <property type="entry name" value="Histidine kinase-like ATPase, C-terminal domain"/>
    <property type="match status" value="1"/>
</dbReference>
<keyword evidence="5" id="KW-0808">Transferase</keyword>
<dbReference type="GO" id="GO:0005886">
    <property type="term" value="C:plasma membrane"/>
    <property type="evidence" value="ECO:0007669"/>
    <property type="project" value="UniProtKB-SubCell"/>
</dbReference>
<dbReference type="PANTHER" id="PTHR45453">
    <property type="entry name" value="PHOSPHATE REGULON SENSOR PROTEIN PHOR"/>
    <property type="match status" value="1"/>
</dbReference>
<dbReference type="EC" id="2.7.13.3" evidence="3"/>
<feature type="domain" description="Histidine kinase" evidence="13">
    <location>
        <begin position="106"/>
        <end position="313"/>
    </location>
</feature>
<dbReference type="SMART" id="SM00387">
    <property type="entry name" value="HATPase_c"/>
    <property type="match status" value="1"/>
</dbReference>
<keyword evidence="9" id="KW-0902">Two-component regulatory system</keyword>
<proteinExistence type="predicted"/>
<evidence type="ECO:0000256" key="1">
    <source>
        <dbReference type="ARBA" id="ARBA00000085"/>
    </source>
</evidence>
<evidence type="ECO:0000256" key="7">
    <source>
        <dbReference type="ARBA" id="ARBA00022777"/>
    </source>
</evidence>
<evidence type="ECO:0000256" key="2">
    <source>
        <dbReference type="ARBA" id="ARBA00004651"/>
    </source>
</evidence>
<evidence type="ECO:0000256" key="4">
    <source>
        <dbReference type="ARBA" id="ARBA00022475"/>
    </source>
</evidence>
<reference evidence="14" key="1">
    <citation type="journal article" date="2021" name="PeerJ">
        <title>Extensive microbial diversity within the chicken gut microbiome revealed by metagenomics and culture.</title>
        <authorList>
            <person name="Gilroy R."/>
            <person name="Ravi A."/>
            <person name="Getino M."/>
            <person name="Pursley I."/>
            <person name="Horton D.L."/>
            <person name="Alikhan N.F."/>
            <person name="Baker D."/>
            <person name="Gharbi K."/>
            <person name="Hall N."/>
            <person name="Watson M."/>
            <person name="Adriaenssens E.M."/>
            <person name="Foster-Nyarko E."/>
            <person name="Jarju S."/>
            <person name="Secka A."/>
            <person name="Antonio M."/>
            <person name="Oren A."/>
            <person name="Chaudhuri R.R."/>
            <person name="La Ragione R."/>
            <person name="Hildebrand F."/>
            <person name="Pallen M.J."/>
        </authorList>
    </citation>
    <scope>NUCLEOTIDE SEQUENCE</scope>
    <source>
        <strain evidence="14">CHK195-6426</strain>
    </source>
</reference>
<evidence type="ECO:0000256" key="12">
    <source>
        <dbReference type="SAM" id="Phobius"/>
    </source>
</evidence>
<name>A0A9D1R9K4_9FIRM</name>
<comment type="caution">
    <text evidence="14">The sequence shown here is derived from an EMBL/GenBank/DDBJ whole genome shotgun (WGS) entry which is preliminary data.</text>
</comment>
<dbReference type="Pfam" id="PF02518">
    <property type="entry name" value="HATPase_c"/>
    <property type="match status" value="1"/>
</dbReference>
<evidence type="ECO:0000313" key="15">
    <source>
        <dbReference type="Proteomes" id="UP000824265"/>
    </source>
</evidence>
<dbReference type="InterPro" id="IPR050351">
    <property type="entry name" value="BphY/WalK/GraS-like"/>
</dbReference>
<evidence type="ECO:0000256" key="10">
    <source>
        <dbReference type="ARBA" id="ARBA00023136"/>
    </source>
</evidence>
<evidence type="ECO:0000256" key="8">
    <source>
        <dbReference type="ARBA" id="ARBA00022989"/>
    </source>
</evidence>